<dbReference type="Gene3D" id="3.20.20.140">
    <property type="entry name" value="Metal-dependent hydrolases"/>
    <property type="match status" value="1"/>
</dbReference>
<proteinExistence type="inferred from homology"/>
<evidence type="ECO:0000256" key="4">
    <source>
        <dbReference type="ARBA" id="ARBA00051722"/>
    </source>
</evidence>
<dbReference type="InterPro" id="IPR016195">
    <property type="entry name" value="Pol/histidinol_Pase-like"/>
</dbReference>
<dbReference type="EMBL" id="PCMW01000007">
    <property type="protein sequence ID" value="PDS26897.1"/>
    <property type="molecule type" value="Genomic_DNA"/>
</dbReference>
<comment type="similarity">
    <text evidence="1">Belongs to the metallo-dependent hydrolases superfamily. CpsB/CapC family.</text>
</comment>
<dbReference type="GO" id="GO:0004725">
    <property type="term" value="F:protein tyrosine phosphatase activity"/>
    <property type="evidence" value="ECO:0007669"/>
    <property type="project" value="UniProtKB-EC"/>
</dbReference>
<dbReference type="RefSeq" id="WP_097553298.1">
    <property type="nucleotide sequence ID" value="NZ_PCMW01000007.1"/>
</dbReference>
<dbReference type="GO" id="GO:0030145">
    <property type="term" value="F:manganese ion binding"/>
    <property type="evidence" value="ECO:0007669"/>
    <property type="project" value="InterPro"/>
</dbReference>
<dbReference type="OrthoDB" id="9788539at2"/>
<dbReference type="Pfam" id="PF19567">
    <property type="entry name" value="CpsB_CapC"/>
    <property type="match status" value="1"/>
</dbReference>
<sequence>MFSIFKKSSYLMDYIPDNFTDIHSHLLPGIDDGAKNLEDTNVLVEKLEQLRFKNFIATPHILKNVWDNDDEIINSKLTLVQENFVQSHKKIAFKAAAEYMMDNHFYDLLKNGNTILPLKDNHILVEMSYLAPPIQLYDILFEIQIAGYQPILAHPERYNSYHNNLKEYDKLIKAGCKFQLNMLSTVGYYGPMISKTADYLLKNDLITYIGSDTHHEKHITFLQNKIILKNHEKLNQVFKNNAFFDFQ</sequence>
<dbReference type="SUPFAM" id="SSF89550">
    <property type="entry name" value="PHP domain-like"/>
    <property type="match status" value="1"/>
</dbReference>
<evidence type="ECO:0000313" key="5">
    <source>
        <dbReference type="EMBL" id="PDS26897.1"/>
    </source>
</evidence>
<evidence type="ECO:0000256" key="3">
    <source>
        <dbReference type="ARBA" id="ARBA00022801"/>
    </source>
</evidence>
<name>A0A2H3KV08_9FLAO</name>
<accession>A0A2H3KV08</accession>
<dbReference type="InterPro" id="IPR016667">
    <property type="entry name" value="Caps_polysacc_synth_CpsB/CapC"/>
</dbReference>
<keyword evidence="3" id="KW-0378">Hydrolase</keyword>
<reference evidence="5 6" key="1">
    <citation type="submission" date="2017-09" db="EMBL/GenBank/DDBJ databases">
        <title>Whole genomes of Flavobacteriaceae.</title>
        <authorList>
            <person name="Stine C."/>
            <person name="Li C."/>
            <person name="Tadesse D."/>
        </authorList>
    </citation>
    <scope>NUCLEOTIDE SEQUENCE [LARGE SCALE GENOMIC DNA]</scope>
    <source>
        <strain evidence="5 6">ATCC 35036</strain>
    </source>
</reference>
<evidence type="ECO:0000256" key="2">
    <source>
        <dbReference type="ARBA" id="ARBA00013064"/>
    </source>
</evidence>
<protein>
    <recommendedName>
        <fullName evidence="2">protein-tyrosine-phosphatase</fullName>
        <ecNumber evidence="2">3.1.3.48</ecNumber>
    </recommendedName>
</protein>
<gene>
    <name evidence="5" type="ORF">B0A77_01385</name>
</gene>
<dbReference type="AlphaFoldDB" id="A0A2H3KV08"/>
<dbReference type="PIRSF" id="PIRSF016557">
    <property type="entry name" value="Caps_synth_CpsB"/>
    <property type="match status" value="1"/>
</dbReference>
<evidence type="ECO:0000256" key="1">
    <source>
        <dbReference type="ARBA" id="ARBA00005750"/>
    </source>
</evidence>
<comment type="caution">
    <text evidence="5">The sequence shown here is derived from an EMBL/GenBank/DDBJ whole genome shotgun (WGS) entry which is preliminary data.</text>
</comment>
<dbReference type="PANTHER" id="PTHR39181">
    <property type="entry name" value="TYROSINE-PROTEIN PHOSPHATASE YWQE"/>
    <property type="match status" value="1"/>
</dbReference>
<organism evidence="5 6">
    <name type="scientific">Flavobacterium branchiophilum</name>
    <dbReference type="NCBI Taxonomy" id="55197"/>
    <lineage>
        <taxon>Bacteria</taxon>
        <taxon>Pseudomonadati</taxon>
        <taxon>Bacteroidota</taxon>
        <taxon>Flavobacteriia</taxon>
        <taxon>Flavobacteriales</taxon>
        <taxon>Flavobacteriaceae</taxon>
        <taxon>Flavobacterium</taxon>
    </lineage>
</organism>
<comment type="catalytic activity">
    <reaction evidence="4">
        <text>O-phospho-L-tyrosyl-[protein] + H2O = L-tyrosyl-[protein] + phosphate</text>
        <dbReference type="Rhea" id="RHEA:10684"/>
        <dbReference type="Rhea" id="RHEA-COMP:10136"/>
        <dbReference type="Rhea" id="RHEA-COMP:20101"/>
        <dbReference type="ChEBI" id="CHEBI:15377"/>
        <dbReference type="ChEBI" id="CHEBI:43474"/>
        <dbReference type="ChEBI" id="CHEBI:46858"/>
        <dbReference type="ChEBI" id="CHEBI:61978"/>
        <dbReference type="EC" id="3.1.3.48"/>
    </reaction>
</comment>
<evidence type="ECO:0000313" key="6">
    <source>
        <dbReference type="Proteomes" id="UP000220828"/>
    </source>
</evidence>
<dbReference type="EC" id="3.1.3.48" evidence="2"/>
<dbReference type="PANTHER" id="PTHR39181:SF1">
    <property type="entry name" value="TYROSINE-PROTEIN PHOSPHATASE YWQE"/>
    <property type="match status" value="1"/>
</dbReference>
<dbReference type="Proteomes" id="UP000220828">
    <property type="component" value="Unassembled WGS sequence"/>
</dbReference>